<dbReference type="Gene3D" id="3.40.50.720">
    <property type="entry name" value="NAD(P)-binding Rossmann-like Domain"/>
    <property type="match status" value="1"/>
</dbReference>
<comment type="caution">
    <text evidence="3">The sequence shown here is derived from an EMBL/GenBank/DDBJ whole genome shotgun (WGS) entry which is preliminary data.</text>
</comment>
<evidence type="ECO:0000256" key="1">
    <source>
        <dbReference type="SAM" id="MobiDB-lite"/>
    </source>
</evidence>
<organism evidence="3 4">
    <name type="scientific">Bondarzewia mesenterica</name>
    <dbReference type="NCBI Taxonomy" id="1095465"/>
    <lineage>
        <taxon>Eukaryota</taxon>
        <taxon>Fungi</taxon>
        <taxon>Dikarya</taxon>
        <taxon>Basidiomycota</taxon>
        <taxon>Agaricomycotina</taxon>
        <taxon>Agaricomycetes</taxon>
        <taxon>Russulales</taxon>
        <taxon>Bondarzewiaceae</taxon>
        <taxon>Bondarzewia</taxon>
    </lineage>
</organism>
<keyword evidence="4" id="KW-1185">Reference proteome</keyword>
<dbReference type="AlphaFoldDB" id="A0A4S4LEW7"/>
<dbReference type="InterPro" id="IPR000594">
    <property type="entry name" value="ThiF_NAD_FAD-bd"/>
</dbReference>
<dbReference type="GO" id="GO:0008641">
    <property type="term" value="F:ubiquitin-like modifier activating enzyme activity"/>
    <property type="evidence" value="ECO:0007669"/>
    <property type="project" value="InterPro"/>
</dbReference>
<dbReference type="Proteomes" id="UP000310158">
    <property type="component" value="Unassembled WGS sequence"/>
</dbReference>
<feature type="domain" description="THIF-type NAD/FAD binding fold" evidence="2">
    <location>
        <begin position="3"/>
        <end position="43"/>
    </location>
</feature>
<gene>
    <name evidence="3" type="ORF">EW146_g8598</name>
</gene>
<dbReference type="InterPro" id="IPR035985">
    <property type="entry name" value="Ubiquitin-activating_enz"/>
</dbReference>
<protein>
    <recommendedName>
        <fullName evidence="2">THIF-type NAD/FAD binding fold domain-containing protein</fullName>
    </recommendedName>
</protein>
<dbReference type="EMBL" id="SGPL01000611">
    <property type="protein sequence ID" value="THH09741.1"/>
    <property type="molecule type" value="Genomic_DNA"/>
</dbReference>
<feature type="region of interest" description="Disordered" evidence="1">
    <location>
        <begin position="77"/>
        <end position="106"/>
    </location>
</feature>
<accession>A0A4S4LEW7</accession>
<evidence type="ECO:0000259" key="2">
    <source>
        <dbReference type="Pfam" id="PF00899"/>
    </source>
</evidence>
<dbReference type="Pfam" id="PF00899">
    <property type="entry name" value="ThiF"/>
    <property type="match status" value="1"/>
</dbReference>
<proteinExistence type="predicted"/>
<name>A0A4S4LEW7_9AGAM</name>
<feature type="compositionally biased region" description="Low complexity" evidence="1">
    <location>
        <begin position="77"/>
        <end position="88"/>
    </location>
</feature>
<sequence length="106" mass="11084">MILDGFGLPGQVKLQKASVVVVGAGGLGCPALQYLAAAGVGELADRLLVLTKLVDMEMIINRGIKTLQVVSGSSTMMSWSSQTSSDKSYTPNLVSAPPKPSPPRKR</sequence>
<evidence type="ECO:0000313" key="4">
    <source>
        <dbReference type="Proteomes" id="UP000310158"/>
    </source>
</evidence>
<feature type="compositionally biased region" description="Pro residues" evidence="1">
    <location>
        <begin position="97"/>
        <end position="106"/>
    </location>
</feature>
<reference evidence="3 4" key="1">
    <citation type="submission" date="2019-02" db="EMBL/GenBank/DDBJ databases">
        <title>Genome sequencing of the rare red list fungi Bondarzewia mesenterica.</title>
        <authorList>
            <person name="Buettner E."/>
            <person name="Kellner H."/>
        </authorList>
    </citation>
    <scope>NUCLEOTIDE SEQUENCE [LARGE SCALE GENOMIC DNA]</scope>
    <source>
        <strain evidence="3 4">DSM 108281</strain>
    </source>
</reference>
<evidence type="ECO:0000313" key="3">
    <source>
        <dbReference type="EMBL" id="THH09741.1"/>
    </source>
</evidence>
<dbReference type="SUPFAM" id="SSF69572">
    <property type="entry name" value="Activating enzymes of the ubiquitin-like proteins"/>
    <property type="match status" value="1"/>
</dbReference>
<dbReference type="OrthoDB" id="3246074at2759"/>